<reference evidence="1" key="1">
    <citation type="submission" date="2020-08" db="EMBL/GenBank/DDBJ databases">
        <title>Multicomponent nature underlies the extraordinary mechanical properties of spider dragline silk.</title>
        <authorList>
            <person name="Kono N."/>
            <person name="Nakamura H."/>
            <person name="Mori M."/>
            <person name="Yoshida Y."/>
            <person name="Ohtoshi R."/>
            <person name="Malay A.D."/>
            <person name="Moran D.A.P."/>
            <person name="Tomita M."/>
            <person name="Numata K."/>
            <person name="Arakawa K."/>
        </authorList>
    </citation>
    <scope>NUCLEOTIDE SEQUENCE</scope>
</reference>
<keyword evidence="2" id="KW-1185">Reference proteome</keyword>
<dbReference type="AlphaFoldDB" id="A0A8X6X013"/>
<organism evidence="1 2">
    <name type="scientific">Trichonephila inaurata madagascariensis</name>
    <dbReference type="NCBI Taxonomy" id="2747483"/>
    <lineage>
        <taxon>Eukaryota</taxon>
        <taxon>Metazoa</taxon>
        <taxon>Ecdysozoa</taxon>
        <taxon>Arthropoda</taxon>
        <taxon>Chelicerata</taxon>
        <taxon>Arachnida</taxon>
        <taxon>Araneae</taxon>
        <taxon>Araneomorphae</taxon>
        <taxon>Entelegynae</taxon>
        <taxon>Araneoidea</taxon>
        <taxon>Nephilidae</taxon>
        <taxon>Trichonephila</taxon>
        <taxon>Trichonephila inaurata</taxon>
    </lineage>
</organism>
<sequence>MPVHKEASLDMGFEKYAAPEIFTGEHASVKHILDDGMVRLRSAETEIECEQIHLVSKPVVKTQQKSKEPAPLIQRIENGMNNDQEIAPMQ</sequence>
<evidence type="ECO:0000313" key="1">
    <source>
        <dbReference type="EMBL" id="GFY44473.1"/>
    </source>
</evidence>
<dbReference type="EMBL" id="BMAV01004249">
    <property type="protein sequence ID" value="GFY44473.1"/>
    <property type="molecule type" value="Genomic_DNA"/>
</dbReference>
<proteinExistence type="predicted"/>
<name>A0A8X6X013_9ARAC</name>
<evidence type="ECO:0000313" key="2">
    <source>
        <dbReference type="Proteomes" id="UP000886998"/>
    </source>
</evidence>
<comment type="caution">
    <text evidence="1">The sequence shown here is derived from an EMBL/GenBank/DDBJ whole genome shotgun (WGS) entry which is preliminary data.</text>
</comment>
<accession>A0A8X6X013</accession>
<protein>
    <submittedName>
        <fullName evidence="1">Uncharacterized protein</fullName>
    </submittedName>
</protein>
<dbReference type="Proteomes" id="UP000886998">
    <property type="component" value="Unassembled WGS sequence"/>
</dbReference>
<gene>
    <name evidence="1" type="ORF">TNIN_45291</name>
</gene>